<keyword evidence="2" id="KW-0732">Signal</keyword>
<evidence type="ECO:0000256" key="1">
    <source>
        <dbReference type="SAM" id="MobiDB-lite"/>
    </source>
</evidence>
<accession>A0A8B8PRP9</accession>
<organism evidence="3 4">
    <name type="scientific">Rhodamnia argentea</name>
    <dbReference type="NCBI Taxonomy" id="178133"/>
    <lineage>
        <taxon>Eukaryota</taxon>
        <taxon>Viridiplantae</taxon>
        <taxon>Streptophyta</taxon>
        <taxon>Embryophyta</taxon>
        <taxon>Tracheophyta</taxon>
        <taxon>Spermatophyta</taxon>
        <taxon>Magnoliopsida</taxon>
        <taxon>eudicotyledons</taxon>
        <taxon>Gunneridae</taxon>
        <taxon>Pentapetalae</taxon>
        <taxon>rosids</taxon>
        <taxon>malvids</taxon>
        <taxon>Myrtales</taxon>
        <taxon>Myrtaceae</taxon>
        <taxon>Myrtoideae</taxon>
        <taxon>Myrteae</taxon>
        <taxon>Australasian group</taxon>
        <taxon>Rhodamnia</taxon>
    </lineage>
</organism>
<dbReference type="GeneID" id="115745949"/>
<feature type="signal peptide" evidence="2">
    <location>
        <begin position="1"/>
        <end position="39"/>
    </location>
</feature>
<protein>
    <submittedName>
        <fullName evidence="4">CLAVATA3/ESR (CLE)-related protein 46 isoform X2</fullName>
    </submittedName>
</protein>
<proteinExistence type="predicted"/>
<evidence type="ECO:0000256" key="2">
    <source>
        <dbReference type="SAM" id="SignalP"/>
    </source>
</evidence>
<name>A0A8B8PRP9_9MYRT</name>
<evidence type="ECO:0000313" key="4">
    <source>
        <dbReference type="RefSeq" id="XP_030537455.1"/>
    </source>
</evidence>
<dbReference type="Proteomes" id="UP000827889">
    <property type="component" value="Chromosome 6"/>
</dbReference>
<gene>
    <name evidence="4" type="primary">LOC115745949</name>
</gene>
<dbReference type="PROSITE" id="PS51257">
    <property type="entry name" value="PROKAR_LIPOPROTEIN"/>
    <property type="match status" value="1"/>
</dbReference>
<sequence>MCRVAPRMRRQGQGVPVLVLLLVGCLLSAFSLHSPAVQAQAVGSVHPKARPSSLETAHLYPGHMGPGLGKEKKMRKTPSGPNPTGNHRPPTKH</sequence>
<feature type="region of interest" description="Disordered" evidence="1">
    <location>
        <begin position="42"/>
        <end position="93"/>
    </location>
</feature>
<dbReference type="AlphaFoldDB" id="A0A8B8PRP9"/>
<reference evidence="4" key="1">
    <citation type="submission" date="2025-08" db="UniProtKB">
        <authorList>
            <consortium name="RefSeq"/>
        </authorList>
    </citation>
    <scope>IDENTIFICATION</scope>
    <source>
        <tissue evidence="4">Leaf</tissue>
    </source>
</reference>
<dbReference type="RefSeq" id="XP_030537455.1">
    <property type="nucleotide sequence ID" value="XM_030681595.2"/>
</dbReference>
<keyword evidence="3" id="KW-1185">Reference proteome</keyword>
<feature type="chain" id="PRO_5034999659" evidence="2">
    <location>
        <begin position="40"/>
        <end position="93"/>
    </location>
</feature>
<evidence type="ECO:0000313" key="3">
    <source>
        <dbReference type="Proteomes" id="UP000827889"/>
    </source>
</evidence>